<keyword evidence="2" id="KW-1185">Reference proteome</keyword>
<dbReference type="InterPro" id="IPR021769">
    <property type="entry name" value="DUF3331"/>
</dbReference>
<accession>A0A1H7BCK8</accession>
<sequence>MNGSDPWSQIVGWLRGQAPDMRESRELCRPARAPVANAASIDRIERQTTSTILVSWSDSTFGRYQDQMWRAGFARTSGVCGLTGAPVRRGDPVFRPLVRAGAKPLNALDMILAATLQREWSSRPADGH</sequence>
<organism evidence="1 2">
    <name type="scientific">Paraburkholderia diazotrophica</name>
    <dbReference type="NCBI Taxonomy" id="667676"/>
    <lineage>
        <taxon>Bacteria</taxon>
        <taxon>Pseudomonadati</taxon>
        <taxon>Pseudomonadota</taxon>
        <taxon>Betaproteobacteria</taxon>
        <taxon>Burkholderiales</taxon>
        <taxon>Burkholderiaceae</taxon>
        <taxon>Paraburkholderia</taxon>
    </lineage>
</organism>
<dbReference type="Pfam" id="PF11811">
    <property type="entry name" value="DUF3331"/>
    <property type="match status" value="1"/>
</dbReference>
<evidence type="ECO:0008006" key="3">
    <source>
        <dbReference type="Google" id="ProtNLM"/>
    </source>
</evidence>
<gene>
    <name evidence="1" type="ORF">SAMN05192539_101797</name>
</gene>
<protein>
    <recommendedName>
        <fullName evidence="3">DUF3331 domain-containing protein</fullName>
    </recommendedName>
</protein>
<reference evidence="2" key="1">
    <citation type="submission" date="2016-10" db="EMBL/GenBank/DDBJ databases">
        <authorList>
            <person name="Varghese N."/>
            <person name="Submissions S."/>
        </authorList>
    </citation>
    <scope>NUCLEOTIDE SEQUENCE [LARGE SCALE GENOMIC DNA]</scope>
    <source>
        <strain evidence="2">LMG 26031</strain>
    </source>
</reference>
<dbReference type="EMBL" id="FNYE01000017">
    <property type="protein sequence ID" value="SEJ75433.1"/>
    <property type="molecule type" value="Genomic_DNA"/>
</dbReference>
<dbReference type="Proteomes" id="UP000198866">
    <property type="component" value="Unassembled WGS sequence"/>
</dbReference>
<dbReference type="AlphaFoldDB" id="A0A1H7BCK8"/>
<evidence type="ECO:0000313" key="2">
    <source>
        <dbReference type="Proteomes" id="UP000198866"/>
    </source>
</evidence>
<name>A0A1H7BCK8_9BURK</name>
<proteinExistence type="predicted"/>
<evidence type="ECO:0000313" key="1">
    <source>
        <dbReference type="EMBL" id="SEJ75433.1"/>
    </source>
</evidence>
<dbReference type="OrthoDB" id="9152922at2"/>
<dbReference type="RefSeq" id="WP_090868879.1">
    <property type="nucleotide sequence ID" value="NZ_FNYE01000017.1"/>
</dbReference>